<accession>A0A150GZI7</accession>
<evidence type="ECO:0000313" key="2">
    <source>
        <dbReference type="Proteomes" id="UP000075714"/>
    </source>
</evidence>
<comment type="caution">
    <text evidence="1">The sequence shown here is derived from an EMBL/GenBank/DDBJ whole genome shotgun (WGS) entry which is preliminary data.</text>
</comment>
<gene>
    <name evidence="1" type="ORF">GPECTOR_3g339</name>
</gene>
<dbReference type="InterPro" id="IPR036770">
    <property type="entry name" value="Ankyrin_rpt-contain_sf"/>
</dbReference>
<dbReference type="EMBL" id="LSYV01000004">
    <property type="protein sequence ID" value="KXZ55194.1"/>
    <property type="molecule type" value="Genomic_DNA"/>
</dbReference>
<dbReference type="AlphaFoldDB" id="A0A150GZI7"/>
<dbReference type="GO" id="GO:0071944">
    <property type="term" value="C:cell periphery"/>
    <property type="evidence" value="ECO:0007669"/>
    <property type="project" value="TreeGrafter"/>
</dbReference>
<dbReference type="GO" id="GO:0005783">
    <property type="term" value="C:endoplasmic reticulum"/>
    <property type="evidence" value="ECO:0007669"/>
    <property type="project" value="TreeGrafter"/>
</dbReference>
<organism evidence="1 2">
    <name type="scientific">Gonium pectorale</name>
    <name type="common">Green alga</name>
    <dbReference type="NCBI Taxonomy" id="33097"/>
    <lineage>
        <taxon>Eukaryota</taxon>
        <taxon>Viridiplantae</taxon>
        <taxon>Chlorophyta</taxon>
        <taxon>core chlorophytes</taxon>
        <taxon>Chlorophyceae</taxon>
        <taxon>CS clade</taxon>
        <taxon>Chlamydomonadales</taxon>
        <taxon>Volvocaceae</taxon>
        <taxon>Gonium</taxon>
    </lineage>
</organism>
<sequence length="515" mass="55031">MATTFRQLNKATASHLSGPQHVTVRLSEPVPPHAFAAHWLAPGAAKGLTLKRRKKLVRLVAASGVLPNMEVALQAADFVGALRAAFEEAAGAGHLPVCQWLRDLSVRTADAHDALRADEAMQAAAGGGHQHVCEWLLPIHPRALRGPDIRAAASKGHLDLAEWLIQQHPACGGEGYLFGVAYGCDLPTLQRAWPRFRRPHTGMYLRLWEEGLLCEAAGSPTPDWAAKVKWLEAQGCPLNSQAVWEAAYLPDDGEALARLTWLRGRGYSASRDAVSAAACAGNTAALQYLLTEVAAPAVVAPSGQRDPVISAARSGNLAALQALLAAGWPMRASDVAPKAARAGHLHVLAWLLDEHGAEPAGQLLNQALFSAAAASGSLEVLGWLRQRGCPWGCGAYSGAAEAGCEAALEWLVEQGCPMEESGQPYMKASCNGDMATLRCLRRLGVPWGPTGQVFLGAATSRPDPVPLGQLRWLLQHGCPVEYEAAEERLSVSRGVRSQWANEVLQLLAEHQRRPQ</sequence>
<dbReference type="Proteomes" id="UP000075714">
    <property type="component" value="Unassembled WGS sequence"/>
</dbReference>
<keyword evidence="2" id="KW-1185">Reference proteome</keyword>
<dbReference type="PANTHER" id="PTHR12393">
    <property type="entry name" value="SPHINGOMYELIN PHOSPHODIESTERASE RELATED"/>
    <property type="match status" value="1"/>
</dbReference>
<name>A0A150GZI7_GONPE</name>
<reference evidence="2" key="1">
    <citation type="journal article" date="2016" name="Nat. Commun.">
        <title>The Gonium pectorale genome demonstrates co-option of cell cycle regulation during the evolution of multicellularity.</title>
        <authorList>
            <person name="Hanschen E.R."/>
            <person name="Marriage T.N."/>
            <person name="Ferris P.J."/>
            <person name="Hamaji T."/>
            <person name="Toyoda A."/>
            <person name="Fujiyama A."/>
            <person name="Neme R."/>
            <person name="Noguchi H."/>
            <person name="Minakuchi Y."/>
            <person name="Suzuki M."/>
            <person name="Kawai-Toyooka H."/>
            <person name="Smith D.R."/>
            <person name="Sparks H."/>
            <person name="Anderson J."/>
            <person name="Bakaric R."/>
            <person name="Luria V."/>
            <person name="Karger A."/>
            <person name="Kirschner M.W."/>
            <person name="Durand P.M."/>
            <person name="Michod R.E."/>
            <person name="Nozaki H."/>
            <person name="Olson B.J."/>
        </authorList>
    </citation>
    <scope>NUCLEOTIDE SEQUENCE [LARGE SCALE GENOMIC DNA]</scope>
    <source>
        <strain evidence="2">NIES-2863</strain>
    </source>
</reference>
<dbReference type="GO" id="GO:0016020">
    <property type="term" value="C:membrane"/>
    <property type="evidence" value="ECO:0007669"/>
    <property type="project" value="TreeGrafter"/>
</dbReference>
<evidence type="ECO:0008006" key="3">
    <source>
        <dbReference type="Google" id="ProtNLM"/>
    </source>
</evidence>
<dbReference type="PANTHER" id="PTHR12393:SF6">
    <property type="entry name" value="SPHINGOMYELIN PHOSPHODIESTERASE 2"/>
    <property type="match status" value="1"/>
</dbReference>
<dbReference type="SUPFAM" id="SSF48403">
    <property type="entry name" value="Ankyrin repeat"/>
    <property type="match status" value="1"/>
</dbReference>
<proteinExistence type="predicted"/>
<protein>
    <recommendedName>
        <fullName evidence="3">Ankyrin repeat domain-containing protein</fullName>
    </recommendedName>
</protein>
<dbReference type="GO" id="GO:0030149">
    <property type="term" value="P:sphingolipid catabolic process"/>
    <property type="evidence" value="ECO:0007669"/>
    <property type="project" value="TreeGrafter"/>
</dbReference>
<dbReference type="GO" id="GO:0046513">
    <property type="term" value="P:ceramide biosynthetic process"/>
    <property type="evidence" value="ECO:0007669"/>
    <property type="project" value="TreeGrafter"/>
</dbReference>
<evidence type="ECO:0000313" key="1">
    <source>
        <dbReference type="EMBL" id="KXZ55194.1"/>
    </source>
</evidence>
<dbReference type="Gene3D" id="1.25.40.20">
    <property type="entry name" value="Ankyrin repeat-containing domain"/>
    <property type="match status" value="2"/>
</dbReference>
<dbReference type="GO" id="GO:0004620">
    <property type="term" value="F:phospholipase activity"/>
    <property type="evidence" value="ECO:0007669"/>
    <property type="project" value="TreeGrafter"/>
</dbReference>